<feature type="compositionally biased region" description="Polar residues" evidence="1">
    <location>
        <begin position="12"/>
        <end position="25"/>
    </location>
</feature>
<sequence length="125" mass="13134">MALLWAALGTLSQNPCPAPETTQQPCCPEPLTEALGESAQGLCHPDALSLPPDRAQHRQRQCKLPPPRLPPMCVNPAPGGAVCRGPKNPPVRPADPSPRLPLLAQSVPGLGLIQSERRACVSAFG</sequence>
<evidence type="ECO:0000313" key="3">
    <source>
        <dbReference type="Proteomes" id="UP001177744"/>
    </source>
</evidence>
<proteinExistence type="predicted"/>
<dbReference type="Proteomes" id="UP001177744">
    <property type="component" value="Unassembled WGS sequence"/>
</dbReference>
<dbReference type="EMBL" id="JAULJE010000018">
    <property type="protein sequence ID" value="KAK1332732.1"/>
    <property type="molecule type" value="Genomic_DNA"/>
</dbReference>
<comment type="caution">
    <text evidence="2">The sequence shown here is derived from an EMBL/GenBank/DDBJ whole genome shotgun (WGS) entry which is preliminary data.</text>
</comment>
<reference evidence="2" key="1">
    <citation type="submission" date="2023-06" db="EMBL/GenBank/DDBJ databases">
        <title>Reference genome for the Northern bat (Eptesicus nilssonii), a most northern bat species.</title>
        <authorList>
            <person name="Laine V.N."/>
            <person name="Pulliainen A.T."/>
            <person name="Lilley T.M."/>
        </authorList>
    </citation>
    <scope>NUCLEOTIDE SEQUENCE</scope>
    <source>
        <strain evidence="2">BLF_Eptnil</strain>
        <tissue evidence="2">Kidney</tissue>
    </source>
</reference>
<organism evidence="2 3">
    <name type="scientific">Cnephaeus nilssonii</name>
    <name type="common">Northern bat</name>
    <name type="synonym">Eptesicus nilssonii</name>
    <dbReference type="NCBI Taxonomy" id="3371016"/>
    <lineage>
        <taxon>Eukaryota</taxon>
        <taxon>Metazoa</taxon>
        <taxon>Chordata</taxon>
        <taxon>Craniata</taxon>
        <taxon>Vertebrata</taxon>
        <taxon>Euteleostomi</taxon>
        <taxon>Mammalia</taxon>
        <taxon>Eutheria</taxon>
        <taxon>Laurasiatheria</taxon>
        <taxon>Chiroptera</taxon>
        <taxon>Yangochiroptera</taxon>
        <taxon>Vespertilionidae</taxon>
        <taxon>Cnephaeus</taxon>
    </lineage>
</organism>
<name>A0AA40LHR2_CNENI</name>
<feature type="region of interest" description="Disordered" evidence="1">
    <location>
        <begin position="12"/>
        <end position="31"/>
    </location>
</feature>
<accession>A0AA40LHR2</accession>
<gene>
    <name evidence="2" type="ORF">QTO34_007415</name>
</gene>
<evidence type="ECO:0000256" key="1">
    <source>
        <dbReference type="SAM" id="MobiDB-lite"/>
    </source>
</evidence>
<keyword evidence="3" id="KW-1185">Reference proteome</keyword>
<protein>
    <submittedName>
        <fullName evidence="2">Uncharacterized protein</fullName>
    </submittedName>
</protein>
<evidence type="ECO:0000313" key="2">
    <source>
        <dbReference type="EMBL" id="KAK1332732.1"/>
    </source>
</evidence>
<dbReference type="AlphaFoldDB" id="A0AA40LHR2"/>
<feature type="region of interest" description="Disordered" evidence="1">
    <location>
        <begin position="38"/>
        <end position="58"/>
    </location>
</feature>